<dbReference type="EMBL" id="JAOVZV010000021">
    <property type="protein sequence ID" value="MCX8534126.1"/>
    <property type="molecule type" value="Genomic_DNA"/>
</dbReference>
<keyword evidence="2" id="KW-1185">Reference proteome</keyword>
<accession>A0ABT3Y823</accession>
<organism evidence="1 2">
    <name type="scientific">Chryseobacterium luquanense</name>
    <dbReference type="NCBI Taxonomy" id="2983766"/>
    <lineage>
        <taxon>Bacteria</taxon>
        <taxon>Pseudomonadati</taxon>
        <taxon>Bacteroidota</taxon>
        <taxon>Flavobacteriia</taxon>
        <taxon>Flavobacteriales</taxon>
        <taxon>Weeksellaceae</taxon>
        <taxon>Chryseobacterium group</taxon>
        <taxon>Chryseobacterium</taxon>
    </lineage>
</organism>
<protein>
    <submittedName>
        <fullName evidence="1">Uncharacterized protein</fullName>
    </submittedName>
</protein>
<sequence length="83" mass="9095">MSKSVTILYQAQEPPAVDGIKKPMKSGGYSDSGADIAYSLHQQGIEVITPVEDPAVEIDLNWVFPDTKEGIQNLWKKEPMCCG</sequence>
<gene>
    <name evidence="1" type="ORF">OEA66_17395</name>
</gene>
<reference evidence="1" key="1">
    <citation type="submission" date="2022-10" db="EMBL/GenBank/DDBJ databases">
        <title>Chryseobacterium sp. nov., a novel bacterial species.</title>
        <authorList>
            <person name="Cao Y."/>
        </authorList>
    </citation>
    <scope>NUCLEOTIDE SEQUENCE</scope>
    <source>
        <strain evidence="1">KC 927</strain>
    </source>
</reference>
<dbReference type="RefSeq" id="WP_267282580.1">
    <property type="nucleotide sequence ID" value="NZ_JAOVZV010000021.1"/>
</dbReference>
<comment type="caution">
    <text evidence="1">The sequence shown here is derived from an EMBL/GenBank/DDBJ whole genome shotgun (WGS) entry which is preliminary data.</text>
</comment>
<name>A0ABT3Y823_9FLAO</name>
<evidence type="ECO:0000313" key="1">
    <source>
        <dbReference type="EMBL" id="MCX8534126.1"/>
    </source>
</evidence>
<evidence type="ECO:0000313" key="2">
    <source>
        <dbReference type="Proteomes" id="UP001070176"/>
    </source>
</evidence>
<dbReference type="Proteomes" id="UP001070176">
    <property type="component" value="Unassembled WGS sequence"/>
</dbReference>
<proteinExistence type="predicted"/>